<organism evidence="1 2">
    <name type="scientific">Pyropia yezoensis</name>
    <name type="common">Susabi-nori</name>
    <name type="synonym">Porphyra yezoensis</name>
    <dbReference type="NCBI Taxonomy" id="2788"/>
    <lineage>
        <taxon>Eukaryota</taxon>
        <taxon>Rhodophyta</taxon>
        <taxon>Bangiophyceae</taxon>
        <taxon>Bangiales</taxon>
        <taxon>Bangiaceae</taxon>
        <taxon>Pyropia</taxon>
    </lineage>
</organism>
<reference evidence="1" key="1">
    <citation type="submission" date="2019-11" db="EMBL/GenBank/DDBJ databases">
        <title>Nori genome reveals adaptations in red seaweeds to the harsh intertidal environment.</title>
        <authorList>
            <person name="Wang D."/>
            <person name="Mao Y."/>
        </authorList>
    </citation>
    <scope>NUCLEOTIDE SEQUENCE</scope>
    <source>
        <tissue evidence="1">Gametophyte</tissue>
    </source>
</reference>
<dbReference type="EMBL" id="CM020618">
    <property type="protein sequence ID" value="KAK1858446.1"/>
    <property type="molecule type" value="Genomic_DNA"/>
</dbReference>
<protein>
    <submittedName>
        <fullName evidence="1">Uncharacterized protein</fullName>
    </submittedName>
</protein>
<evidence type="ECO:0000313" key="1">
    <source>
        <dbReference type="EMBL" id="KAK1858446.1"/>
    </source>
</evidence>
<comment type="caution">
    <text evidence="1">The sequence shown here is derived from an EMBL/GenBank/DDBJ whole genome shotgun (WGS) entry which is preliminary data.</text>
</comment>
<dbReference type="Proteomes" id="UP000798662">
    <property type="component" value="Chromosome 1"/>
</dbReference>
<accession>A0ACC3BL33</accession>
<evidence type="ECO:0000313" key="2">
    <source>
        <dbReference type="Proteomes" id="UP000798662"/>
    </source>
</evidence>
<proteinExistence type="predicted"/>
<keyword evidence="2" id="KW-1185">Reference proteome</keyword>
<gene>
    <name evidence="1" type="ORF">I4F81_001051</name>
</gene>
<name>A0ACC3BL33_PYRYE</name>
<sequence length="581" mass="55356">MALPTFTGLFLPPSPLTGNDGARGLPPLSHRRRAPARHQQCPRPPSHLQWLTLAAASAATAAAAAGPSSSPLQSSSRPRLLFCIDVGTSGVKAAALALPSLLPTATAPATALATTRGAGGIVTQAPSDWWAALTAAAARLTAALGGPVPATSILAKLAWLDAAADGWGGRGTVGLGAADYLVWRLTGGAVVCDATTLGTTGLTAGGGGARSVDERLLAAAGLGDWAHRLPCVPAGGPAVAGHVSVAAAAAVGVAALAGVPVVHAGGDAATVTAGAGASPYVYVGTSGWIGGVAPVAAATATAKLPPPPSPSGSPAAAAAAAAATAFELPHAYPGQALRLASMTSAGANVAFARSVLRLRADGSDGGGGGSSGPPSYAALAAAAASAPVGSRGVAYLPHLAGERCPFVSSTAAGSWVGLHGGVGAADLARAVYEGVALNYRALAGVWTATGGAAPVSPVATAAGVGGGGGGAPPSTLHLVGGGASPFFGQLLADTLRTRIVLGEGGGVGVRGAGVLAAAALGEAVVRGDDPPSAAAGRRGAGAAPAYEPRPAAADVYDALAGVWGGGAPALAAMTQGLAAFR</sequence>